<keyword evidence="2" id="KW-0808">Transferase</keyword>
<accession>M0BE67</accession>
<gene>
    <name evidence="2" type="ORF">C480_02243</name>
</gene>
<dbReference type="CDD" id="cd04301">
    <property type="entry name" value="NAT_SF"/>
    <property type="match status" value="1"/>
</dbReference>
<dbReference type="InterPro" id="IPR000182">
    <property type="entry name" value="GNAT_dom"/>
</dbReference>
<dbReference type="PROSITE" id="PS51186">
    <property type="entry name" value="GNAT"/>
    <property type="match status" value="1"/>
</dbReference>
<reference evidence="2 3" key="1">
    <citation type="journal article" date="2014" name="PLoS Genet.">
        <title>Phylogenetically driven sequencing of extremely halophilic archaea reveals strategies for static and dynamic osmo-response.</title>
        <authorList>
            <person name="Becker E.A."/>
            <person name="Seitzer P.M."/>
            <person name="Tritt A."/>
            <person name="Larsen D."/>
            <person name="Krusor M."/>
            <person name="Yao A.I."/>
            <person name="Wu D."/>
            <person name="Madern D."/>
            <person name="Eisen J.A."/>
            <person name="Darling A.E."/>
            <person name="Facciotti M.T."/>
        </authorList>
    </citation>
    <scope>NUCLEOTIDE SEQUENCE [LARGE SCALE GENOMIC DNA]</scope>
    <source>
        <strain evidence="2 3">DSM 13077</strain>
    </source>
</reference>
<proteinExistence type="predicted"/>
<dbReference type="Pfam" id="PF00583">
    <property type="entry name" value="Acetyltransf_1"/>
    <property type="match status" value="1"/>
</dbReference>
<dbReference type="SUPFAM" id="SSF55729">
    <property type="entry name" value="Acyl-CoA N-acyltransferases (Nat)"/>
    <property type="match status" value="1"/>
</dbReference>
<dbReference type="GO" id="GO:0016747">
    <property type="term" value="F:acyltransferase activity, transferring groups other than amino-acyl groups"/>
    <property type="evidence" value="ECO:0007669"/>
    <property type="project" value="InterPro"/>
</dbReference>
<evidence type="ECO:0000313" key="2">
    <source>
        <dbReference type="EMBL" id="ELZ09186.1"/>
    </source>
</evidence>
<organism evidence="2 3">
    <name type="scientific">Natrialba aegyptia DSM 13077</name>
    <dbReference type="NCBI Taxonomy" id="1227491"/>
    <lineage>
        <taxon>Archaea</taxon>
        <taxon>Methanobacteriati</taxon>
        <taxon>Methanobacteriota</taxon>
        <taxon>Stenosarchaea group</taxon>
        <taxon>Halobacteria</taxon>
        <taxon>Halobacteriales</taxon>
        <taxon>Natrialbaceae</taxon>
        <taxon>Natrialba</taxon>
    </lineage>
</organism>
<dbReference type="AlphaFoldDB" id="M0BE67"/>
<name>M0BE67_9EURY</name>
<evidence type="ECO:0000259" key="1">
    <source>
        <dbReference type="PROSITE" id="PS51186"/>
    </source>
</evidence>
<dbReference type="Proteomes" id="UP000011591">
    <property type="component" value="Unassembled WGS sequence"/>
</dbReference>
<dbReference type="OrthoDB" id="11996at2157"/>
<evidence type="ECO:0000313" key="3">
    <source>
        <dbReference type="Proteomes" id="UP000011591"/>
    </source>
</evidence>
<sequence>MAKTKVHELETEAEWLGAFPVMSQLRTHLNEDSYLDYLREMTDDGYRLFAVSVDDEIVSLAGVGIQVNMYYGRHVWVYELVTDADHRSKGHGMKLLSFIEDWAEERNCELVALSSGLQREDAHRFYEERAGMERASYVYKQPLK</sequence>
<comment type="caution">
    <text evidence="2">The sequence shown here is derived from an EMBL/GenBank/DDBJ whole genome shotgun (WGS) entry which is preliminary data.</text>
</comment>
<dbReference type="PATRIC" id="fig|1227491.4.peg.460"/>
<dbReference type="InterPro" id="IPR016181">
    <property type="entry name" value="Acyl_CoA_acyltransferase"/>
</dbReference>
<protein>
    <submittedName>
        <fullName evidence="2">GCN5-like N-acetyltransferase</fullName>
    </submittedName>
</protein>
<feature type="domain" description="N-acetyltransferase" evidence="1">
    <location>
        <begin position="4"/>
        <end position="144"/>
    </location>
</feature>
<keyword evidence="3" id="KW-1185">Reference proteome</keyword>
<dbReference type="EMBL" id="AOIP01000011">
    <property type="protein sequence ID" value="ELZ09186.1"/>
    <property type="molecule type" value="Genomic_DNA"/>
</dbReference>
<dbReference type="RefSeq" id="WP_006663994.1">
    <property type="nucleotide sequence ID" value="NZ_AOIP01000011.1"/>
</dbReference>
<dbReference type="Gene3D" id="3.40.630.30">
    <property type="match status" value="1"/>
</dbReference>